<proteinExistence type="predicted"/>
<evidence type="ECO:0008006" key="4">
    <source>
        <dbReference type="Google" id="ProtNLM"/>
    </source>
</evidence>
<evidence type="ECO:0000313" key="2">
    <source>
        <dbReference type="EMBL" id="AKO61092.1"/>
    </source>
</evidence>
<evidence type="ECO:0000313" key="3">
    <source>
        <dbReference type="Proteomes" id="UP000202763"/>
    </source>
</evidence>
<dbReference type="EMBL" id="KR534323">
    <property type="protein sequence ID" value="AKO61092.1"/>
    <property type="molecule type" value="Genomic_DNA"/>
</dbReference>
<dbReference type="KEGG" id="vg:26796686"/>
<dbReference type="OrthoDB" id="24361at10239"/>
<feature type="transmembrane region" description="Helical" evidence="1">
    <location>
        <begin position="109"/>
        <end position="128"/>
    </location>
</feature>
<keyword evidence="1" id="KW-0812">Transmembrane</keyword>
<accession>A0A0H4IP22</accession>
<evidence type="ECO:0000256" key="1">
    <source>
        <dbReference type="SAM" id="Phobius"/>
    </source>
</evidence>
<keyword evidence="3" id="KW-1185">Reference proteome</keyword>
<organism evidence="2 3">
    <name type="scientific">Pseudoalteromonas phage H101</name>
    <dbReference type="NCBI Taxonomy" id="1654919"/>
    <lineage>
        <taxon>Viruses</taxon>
        <taxon>Duplodnaviria</taxon>
        <taxon>Heunggongvirae</taxon>
        <taxon>Uroviricota</taxon>
        <taxon>Caudoviricetes</taxon>
        <taxon>Shandongvirus</taxon>
        <taxon>Shandongvirus H101</taxon>
    </lineage>
</organism>
<feature type="transmembrane region" description="Helical" evidence="1">
    <location>
        <begin position="140"/>
        <end position="159"/>
    </location>
</feature>
<name>A0A0H4IP22_9CAUD</name>
<keyword evidence="1" id="KW-1133">Transmembrane helix</keyword>
<keyword evidence="1" id="KW-0472">Membrane</keyword>
<dbReference type="Proteomes" id="UP000202763">
    <property type="component" value="Segment"/>
</dbReference>
<sequence length="173" mass="18728">MGFILLGVVSMNWSELGKKVADFAPLLGSVLGPAGAGVGALISSEFGTDNTPDAINSFLVGNPESQVKLKEIELTHKTRLQQIKLETLQAELGDKANARQAHSQSKMPAYLSVGLTVLIALLVFLLFYVDVPTGSREVLFMLLGVVVKEWGSAMQFWFGTTRSSADKTRLMIK</sequence>
<dbReference type="RefSeq" id="YP_009225625.1">
    <property type="nucleotide sequence ID" value="NC_029094.1"/>
</dbReference>
<reference evidence="2 3" key="1">
    <citation type="submission" date="2015-05" db="EMBL/GenBank/DDBJ databases">
        <authorList>
            <person name="Wang D.B."/>
            <person name="Wang M."/>
        </authorList>
    </citation>
    <scope>NUCLEOTIDE SEQUENCE [LARGE SCALE GENOMIC DNA]</scope>
</reference>
<dbReference type="GeneID" id="26796686"/>
<protein>
    <recommendedName>
        <fullName evidence="4">TMhelix containing protein</fullName>
    </recommendedName>
</protein>